<evidence type="ECO:0000313" key="8">
    <source>
        <dbReference type="EMBL" id="HJA71585.1"/>
    </source>
</evidence>
<dbReference type="InterPro" id="IPR051461">
    <property type="entry name" value="UPF0750_membrane"/>
</dbReference>
<gene>
    <name evidence="8" type="ORF">IAA07_08430</name>
</gene>
<protein>
    <submittedName>
        <fullName evidence="8">YitT family protein</fullName>
    </submittedName>
</protein>
<name>A0A9D2HIU5_9FIRM</name>
<evidence type="ECO:0000313" key="9">
    <source>
        <dbReference type="Proteomes" id="UP000823900"/>
    </source>
</evidence>
<dbReference type="InterPro" id="IPR015867">
    <property type="entry name" value="N-reg_PII/ATP_PRibTrfase_C"/>
</dbReference>
<dbReference type="InterPro" id="IPR019264">
    <property type="entry name" value="DUF2179"/>
</dbReference>
<feature type="transmembrane region" description="Helical" evidence="6">
    <location>
        <begin position="82"/>
        <end position="99"/>
    </location>
</feature>
<evidence type="ECO:0000256" key="4">
    <source>
        <dbReference type="ARBA" id="ARBA00022989"/>
    </source>
</evidence>
<feature type="transmembrane region" description="Helical" evidence="6">
    <location>
        <begin position="105"/>
        <end position="127"/>
    </location>
</feature>
<evidence type="ECO:0000256" key="2">
    <source>
        <dbReference type="ARBA" id="ARBA00022475"/>
    </source>
</evidence>
<dbReference type="PANTHER" id="PTHR33545">
    <property type="entry name" value="UPF0750 MEMBRANE PROTEIN YITT-RELATED"/>
    <property type="match status" value="1"/>
</dbReference>
<dbReference type="Pfam" id="PF10035">
    <property type="entry name" value="DUF2179"/>
    <property type="match status" value="1"/>
</dbReference>
<feature type="transmembrane region" description="Helical" evidence="6">
    <location>
        <begin position="12"/>
        <end position="29"/>
    </location>
</feature>
<feature type="transmembrane region" description="Helical" evidence="6">
    <location>
        <begin position="148"/>
        <end position="179"/>
    </location>
</feature>
<comment type="subcellular location">
    <subcellularLocation>
        <location evidence="1">Cell membrane</location>
        <topology evidence="1">Multi-pass membrane protein</topology>
    </subcellularLocation>
</comment>
<sequence length="284" mass="30471">MSGKSKIIKDYLLITAGTFLVAFAIKNIYDPMGLVTGGVSGIAIILKEILDVPLWVTNTVMNIPLFLFSVKILGWTFVKRTVYATAVLSVFLGVIPYHPFVEHDFLLTAVFGGVITGLGTGLLLLCHATTGGTDTVAVLLHKRALRHVSIAVLLQVLDGIIVAAGIPVFGIVCAAYAVIAVFCLGKVSDGIVAGVHYSKIAYVISDRKDEIAKVIMDRLGRGVTDIRATGMYTGARKDILFCVVSPKEIVEVKEIAAAIDPRAFIIITDAKEVRGEGFAEHEQD</sequence>
<dbReference type="EMBL" id="DWZA01000073">
    <property type="protein sequence ID" value="HJA71585.1"/>
    <property type="molecule type" value="Genomic_DNA"/>
</dbReference>
<feature type="domain" description="DUF2179" evidence="7">
    <location>
        <begin position="221"/>
        <end position="275"/>
    </location>
</feature>
<dbReference type="PIRSF" id="PIRSF006483">
    <property type="entry name" value="Membrane_protein_YitT"/>
    <property type="match status" value="1"/>
</dbReference>
<feature type="transmembrane region" description="Helical" evidence="6">
    <location>
        <begin position="49"/>
        <end position="70"/>
    </location>
</feature>
<reference evidence="8" key="1">
    <citation type="journal article" date="2021" name="PeerJ">
        <title>Extensive microbial diversity within the chicken gut microbiome revealed by metagenomics and culture.</title>
        <authorList>
            <person name="Gilroy R."/>
            <person name="Ravi A."/>
            <person name="Getino M."/>
            <person name="Pursley I."/>
            <person name="Horton D.L."/>
            <person name="Alikhan N.F."/>
            <person name="Baker D."/>
            <person name="Gharbi K."/>
            <person name="Hall N."/>
            <person name="Watson M."/>
            <person name="Adriaenssens E.M."/>
            <person name="Foster-Nyarko E."/>
            <person name="Jarju S."/>
            <person name="Secka A."/>
            <person name="Antonio M."/>
            <person name="Oren A."/>
            <person name="Chaudhuri R.R."/>
            <person name="La Ragione R."/>
            <person name="Hildebrand F."/>
            <person name="Pallen M.J."/>
        </authorList>
    </citation>
    <scope>NUCLEOTIDE SEQUENCE</scope>
    <source>
        <strain evidence="8">CHK178-16964</strain>
    </source>
</reference>
<evidence type="ECO:0000256" key="1">
    <source>
        <dbReference type="ARBA" id="ARBA00004651"/>
    </source>
</evidence>
<reference evidence="8" key="2">
    <citation type="submission" date="2021-04" db="EMBL/GenBank/DDBJ databases">
        <authorList>
            <person name="Gilroy R."/>
        </authorList>
    </citation>
    <scope>NUCLEOTIDE SEQUENCE</scope>
    <source>
        <strain evidence="8">CHK178-16964</strain>
    </source>
</reference>
<keyword evidence="2" id="KW-1003">Cell membrane</keyword>
<keyword evidence="4 6" id="KW-1133">Transmembrane helix</keyword>
<dbReference type="CDD" id="cd16380">
    <property type="entry name" value="YitT_C"/>
    <property type="match status" value="1"/>
</dbReference>
<dbReference type="PANTHER" id="PTHR33545:SF5">
    <property type="entry name" value="UPF0750 MEMBRANE PROTEIN YITT"/>
    <property type="match status" value="1"/>
</dbReference>
<proteinExistence type="predicted"/>
<dbReference type="InterPro" id="IPR003740">
    <property type="entry name" value="YitT"/>
</dbReference>
<comment type="caution">
    <text evidence="8">The sequence shown here is derived from an EMBL/GenBank/DDBJ whole genome shotgun (WGS) entry which is preliminary data.</text>
</comment>
<dbReference type="Gene3D" id="3.30.70.120">
    <property type="match status" value="1"/>
</dbReference>
<accession>A0A9D2HIU5</accession>
<evidence type="ECO:0000256" key="5">
    <source>
        <dbReference type="ARBA" id="ARBA00023136"/>
    </source>
</evidence>
<keyword evidence="5 6" id="KW-0472">Membrane</keyword>
<evidence type="ECO:0000259" key="7">
    <source>
        <dbReference type="Pfam" id="PF10035"/>
    </source>
</evidence>
<keyword evidence="3 6" id="KW-0812">Transmembrane</keyword>
<dbReference type="Pfam" id="PF02588">
    <property type="entry name" value="YitT_membrane"/>
    <property type="match status" value="1"/>
</dbReference>
<organism evidence="8 9">
    <name type="scientific">Candidatus Lachnoclostridium stercoravium</name>
    <dbReference type="NCBI Taxonomy" id="2838633"/>
    <lineage>
        <taxon>Bacteria</taxon>
        <taxon>Bacillati</taxon>
        <taxon>Bacillota</taxon>
        <taxon>Clostridia</taxon>
        <taxon>Lachnospirales</taxon>
        <taxon>Lachnospiraceae</taxon>
    </lineage>
</organism>
<dbReference type="GO" id="GO:0005886">
    <property type="term" value="C:plasma membrane"/>
    <property type="evidence" value="ECO:0007669"/>
    <property type="project" value="UniProtKB-SubCell"/>
</dbReference>
<dbReference type="Proteomes" id="UP000823900">
    <property type="component" value="Unassembled WGS sequence"/>
</dbReference>
<evidence type="ECO:0000256" key="3">
    <source>
        <dbReference type="ARBA" id="ARBA00022692"/>
    </source>
</evidence>
<dbReference type="AlphaFoldDB" id="A0A9D2HIU5"/>
<evidence type="ECO:0000256" key="6">
    <source>
        <dbReference type="SAM" id="Phobius"/>
    </source>
</evidence>